<dbReference type="Gene3D" id="3.30.1330.40">
    <property type="entry name" value="RutC-like"/>
    <property type="match status" value="1"/>
</dbReference>
<dbReference type="EMBL" id="CP012159">
    <property type="protein sequence ID" value="AKT37830.1"/>
    <property type="molecule type" value="Genomic_DNA"/>
</dbReference>
<proteinExistence type="predicted"/>
<evidence type="ECO:0000259" key="1">
    <source>
        <dbReference type="Pfam" id="PF21168"/>
    </source>
</evidence>
<name>A0A0K1EAD3_CHOCO</name>
<dbReference type="AlphaFoldDB" id="A0A0K1EAD3"/>
<dbReference type="OrthoDB" id="9803101at2"/>
<reference evidence="2 3" key="1">
    <citation type="submission" date="2015-07" db="EMBL/GenBank/DDBJ databases">
        <title>Genome analysis of myxobacterium Chondromyces crocatus Cm c5 reveals a high potential for natural compound synthesis and the genetic basis for the loss of fruiting body formation.</title>
        <authorList>
            <person name="Zaburannyi N."/>
            <person name="Bunk B."/>
            <person name="Maier J."/>
            <person name="Overmann J."/>
            <person name="Mueller R."/>
        </authorList>
    </citation>
    <scope>NUCLEOTIDE SEQUENCE [LARGE SCALE GENOMIC DNA]</scope>
    <source>
        <strain evidence="2 3">Cm c5</strain>
    </source>
</reference>
<evidence type="ECO:0000313" key="2">
    <source>
        <dbReference type="EMBL" id="AKT37830.1"/>
    </source>
</evidence>
<dbReference type="InterPro" id="IPR035959">
    <property type="entry name" value="RutC-like_sf"/>
</dbReference>
<organism evidence="2 3">
    <name type="scientific">Chondromyces crocatus</name>
    <dbReference type="NCBI Taxonomy" id="52"/>
    <lineage>
        <taxon>Bacteria</taxon>
        <taxon>Pseudomonadati</taxon>
        <taxon>Myxococcota</taxon>
        <taxon>Polyangia</taxon>
        <taxon>Polyangiales</taxon>
        <taxon>Polyangiaceae</taxon>
        <taxon>Chondromyces</taxon>
    </lineage>
</organism>
<evidence type="ECO:0000313" key="3">
    <source>
        <dbReference type="Proteomes" id="UP000067626"/>
    </source>
</evidence>
<feature type="domain" description="Chorismatase FkbO/Hyg5-like N-terminal" evidence="1">
    <location>
        <begin position="68"/>
        <end position="191"/>
    </location>
</feature>
<dbReference type="PATRIC" id="fig|52.7.peg.2125"/>
<dbReference type="RefSeq" id="WP_050430145.1">
    <property type="nucleotide sequence ID" value="NZ_CP012159.1"/>
</dbReference>
<dbReference type="Pfam" id="PF21168">
    <property type="entry name" value="FkbO_Hyg5-like_N"/>
    <property type="match status" value="1"/>
</dbReference>
<dbReference type="Proteomes" id="UP000067626">
    <property type="component" value="Chromosome"/>
</dbReference>
<protein>
    <recommendedName>
        <fullName evidence="1">Chorismatase FkbO/Hyg5-like N-terminal domain-containing protein</fullName>
    </recommendedName>
</protein>
<dbReference type="STRING" id="52.CMC5_019730"/>
<accession>A0A0K1EAD3</accession>
<keyword evidence="3" id="KW-1185">Reference proteome</keyword>
<dbReference type="InterPro" id="IPR049368">
    <property type="entry name" value="FkbO_Hyg5-like_N"/>
</dbReference>
<dbReference type="KEGG" id="ccro:CMC5_019730"/>
<gene>
    <name evidence="2" type="ORF">CMC5_019730</name>
</gene>
<sequence>MTLQPVHCASLNATRLRAIPARDTDLEILLALHEGHILRPTQFLAPGTPVRPGMEPVHIAPLGDRHHELLVTDTPVRSDHLEGVEVRFAADLCYFEVQRDDAADFATTAEAVYAHVFRVTRHLPDHRLLRLWNYLPSILRGDDEEERYRRFNVGRFAAWSQLGPCDAHGDPIYPAATAIGAYGGPLIVQVLLTRQTVDHVQNYRQRPPMAYSSKYGHRAPGFARGTLRRADRFIELLVSGTASIVGEETRHDRMRDQSEETLRNLRALLSRENLGDTAFDLGRFHSVRAYVKHPEDLPEAQRALERHIPPEHIIYLWDDICRPGLLLEVEGIAA</sequence>
<dbReference type="SUPFAM" id="SSF55298">
    <property type="entry name" value="YjgF-like"/>
    <property type="match status" value="1"/>
</dbReference>